<feature type="signal peptide" evidence="1">
    <location>
        <begin position="1"/>
        <end position="19"/>
    </location>
</feature>
<feature type="chain" id="PRO_5012297129" description="Lipoprotein" evidence="1">
    <location>
        <begin position="20"/>
        <end position="220"/>
    </location>
</feature>
<evidence type="ECO:0000256" key="1">
    <source>
        <dbReference type="SAM" id="SignalP"/>
    </source>
</evidence>
<evidence type="ECO:0000313" key="2">
    <source>
        <dbReference type="EMBL" id="SHM57883.1"/>
    </source>
</evidence>
<reference evidence="2 3" key="1">
    <citation type="submission" date="2016-11" db="EMBL/GenBank/DDBJ databases">
        <authorList>
            <person name="Jaros S."/>
            <person name="Januszkiewicz K."/>
            <person name="Wedrychowicz H."/>
        </authorList>
    </citation>
    <scope>NUCLEOTIDE SEQUENCE [LARGE SCALE GENOMIC DNA]</scope>
    <source>
        <strain evidence="2 3">DSM 27406</strain>
    </source>
</reference>
<keyword evidence="3" id="KW-1185">Reference proteome</keyword>
<evidence type="ECO:0000313" key="3">
    <source>
        <dbReference type="Proteomes" id="UP000184420"/>
    </source>
</evidence>
<accession>A0A1M7JYT3</accession>
<dbReference type="RefSeq" id="WP_143160065.1">
    <property type="nucleotide sequence ID" value="NZ_FRBL01000009.1"/>
</dbReference>
<organism evidence="2 3">
    <name type="scientific">Chitinophaga jiangningensis</name>
    <dbReference type="NCBI Taxonomy" id="1419482"/>
    <lineage>
        <taxon>Bacteria</taxon>
        <taxon>Pseudomonadati</taxon>
        <taxon>Bacteroidota</taxon>
        <taxon>Chitinophagia</taxon>
        <taxon>Chitinophagales</taxon>
        <taxon>Chitinophagaceae</taxon>
        <taxon>Chitinophaga</taxon>
    </lineage>
</organism>
<dbReference type="AlphaFoldDB" id="A0A1M7JYT3"/>
<proteinExistence type="predicted"/>
<dbReference type="OrthoDB" id="667211at2"/>
<evidence type="ECO:0008006" key="4">
    <source>
        <dbReference type="Google" id="ProtNLM"/>
    </source>
</evidence>
<keyword evidence="1" id="KW-0732">Signal</keyword>
<dbReference type="EMBL" id="FRBL01000009">
    <property type="protein sequence ID" value="SHM57883.1"/>
    <property type="molecule type" value="Genomic_DNA"/>
</dbReference>
<protein>
    <recommendedName>
        <fullName evidence="4">Lipoprotein</fullName>
    </recommendedName>
</protein>
<dbReference type="PROSITE" id="PS51257">
    <property type="entry name" value="PROKAR_LIPOPROTEIN"/>
    <property type="match status" value="1"/>
</dbReference>
<gene>
    <name evidence="2" type="ORF">SAMN05444266_10966</name>
</gene>
<sequence length="220" mass="23444">MLRKVVPVALLACIAIACSKDNKNSDTNITEKPADTVSVQITGSVNSNFTAIGEDQVGIGYTKFTKTGFENFALTAINEANGVSYDISSGSLPLKLTTGEVVYDGALAVGGSARIITDANTDDYNGGTYYLFFDTDENMANSKVYMNLESITDVGQFIRMKGKYHYNGGAAPNQLSDPCIMDAIANAGRQPGYNANLCGAKEVKVAASFVIYVDKITQQP</sequence>
<dbReference type="Proteomes" id="UP000184420">
    <property type="component" value="Unassembled WGS sequence"/>
</dbReference>
<name>A0A1M7JYT3_9BACT</name>